<keyword evidence="1" id="KW-0812">Transmembrane</keyword>
<name>A0A1F8CTG0_9BACT</name>
<evidence type="ECO:0000313" key="3">
    <source>
        <dbReference type="Proteomes" id="UP000178999"/>
    </source>
</evidence>
<protein>
    <submittedName>
        <fullName evidence="2">Uncharacterized protein</fullName>
    </submittedName>
</protein>
<evidence type="ECO:0000313" key="2">
    <source>
        <dbReference type="EMBL" id="OGM79633.1"/>
    </source>
</evidence>
<dbReference type="AlphaFoldDB" id="A0A1F8CTG0"/>
<organism evidence="2 3">
    <name type="scientific">Candidatus Woesebacteria bacterium RIFOXYB1_FULL_38_16</name>
    <dbReference type="NCBI Taxonomy" id="1802538"/>
    <lineage>
        <taxon>Bacteria</taxon>
        <taxon>Candidatus Woeseibacteriota</taxon>
    </lineage>
</organism>
<dbReference type="EMBL" id="MGHY01000009">
    <property type="protein sequence ID" value="OGM79633.1"/>
    <property type="molecule type" value="Genomic_DNA"/>
</dbReference>
<keyword evidence="1" id="KW-1133">Transmembrane helix</keyword>
<accession>A0A1F8CTG0</accession>
<reference evidence="2 3" key="1">
    <citation type="journal article" date="2016" name="Nat. Commun.">
        <title>Thousands of microbial genomes shed light on interconnected biogeochemical processes in an aquifer system.</title>
        <authorList>
            <person name="Anantharaman K."/>
            <person name="Brown C.T."/>
            <person name="Hug L.A."/>
            <person name="Sharon I."/>
            <person name="Castelle C.J."/>
            <person name="Probst A.J."/>
            <person name="Thomas B.C."/>
            <person name="Singh A."/>
            <person name="Wilkins M.J."/>
            <person name="Karaoz U."/>
            <person name="Brodie E.L."/>
            <person name="Williams K.H."/>
            <person name="Hubbard S.S."/>
            <person name="Banfield J.F."/>
        </authorList>
    </citation>
    <scope>NUCLEOTIDE SEQUENCE [LARGE SCALE GENOMIC DNA]</scope>
</reference>
<comment type="caution">
    <text evidence="2">The sequence shown here is derived from an EMBL/GenBank/DDBJ whole genome shotgun (WGS) entry which is preliminary data.</text>
</comment>
<keyword evidence="1" id="KW-0472">Membrane</keyword>
<feature type="transmembrane region" description="Helical" evidence="1">
    <location>
        <begin position="12"/>
        <end position="36"/>
    </location>
</feature>
<proteinExistence type="predicted"/>
<sequence length="124" mass="13191">MDTVVEVGWYSVFAGLGLIGLLLVGSLLANLVAGIIDLIKSLSSRKEESPGDQLLALIIAGAGDRELIVALACQVYQSKPLPSFGQEFVSVVISGDSALSRHFRAEDRFVNQCLEVWTNNGGGK</sequence>
<gene>
    <name evidence="2" type="ORF">A2382_01790</name>
</gene>
<evidence type="ECO:0000256" key="1">
    <source>
        <dbReference type="SAM" id="Phobius"/>
    </source>
</evidence>
<dbReference type="Proteomes" id="UP000178999">
    <property type="component" value="Unassembled WGS sequence"/>
</dbReference>